<dbReference type="EMBL" id="RJUL01000011">
    <property type="protein sequence ID" value="ROQ21912.1"/>
    <property type="molecule type" value="Genomic_DNA"/>
</dbReference>
<evidence type="ECO:0000313" key="5">
    <source>
        <dbReference type="Proteomes" id="UP000268033"/>
    </source>
</evidence>
<dbReference type="SUPFAM" id="SSF52218">
    <property type="entry name" value="Flavoproteins"/>
    <property type="match status" value="1"/>
</dbReference>
<feature type="domain" description="NADPH-dependent FMN reductase-like" evidence="3">
    <location>
        <begin position="1"/>
        <end position="133"/>
    </location>
</feature>
<proteinExistence type="predicted"/>
<dbReference type="AlphaFoldDB" id="A0A3N1NSU0"/>
<organism evidence="4 5">
    <name type="scientific">Gallaecimonas pentaromativorans</name>
    <dbReference type="NCBI Taxonomy" id="584787"/>
    <lineage>
        <taxon>Bacteria</taxon>
        <taxon>Pseudomonadati</taxon>
        <taxon>Pseudomonadota</taxon>
        <taxon>Gammaproteobacteria</taxon>
        <taxon>Enterobacterales</taxon>
        <taxon>Gallaecimonadaceae</taxon>
        <taxon>Gallaecimonas</taxon>
    </lineage>
</organism>
<gene>
    <name evidence="4" type="ORF">EDC28_11114</name>
</gene>
<dbReference type="PANTHER" id="PTHR43278">
    <property type="entry name" value="NAD(P)H-DEPENDENT FMN-CONTAINING OXIDOREDUCTASE YWQN-RELATED"/>
    <property type="match status" value="1"/>
</dbReference>
<evidence type="ECO:0000313" key="4">
    <source>
        <dbReference type="EMBL" id="ROQ21912.1"/>
    </source>
</evidence>
<dbReference type="Proteomes" id="UP000268033">
    <property type="component" value="Unassembled WGS sequence"/>
</dbReference>
<dbReference type="Pfam" id="PF03358">
    <property type="entry name" value="FMN_red"/>
    <property type="match status" value="1"/>
</dbReference>
<reference evidence="4 5" key="1">
    <citation type="submission" date="2018-11" db="EMBL/GenBank/DDBJ databases">
        <title>Genomic Encyclopedia of Type Strains, Phase IV (KMG-IV): sequencing the most valuable type-strain genomes for metagenomic binning, comparative biology and taxonomic classification.</title>
        <authorList>
            <person name="Goeker M."/>
        </authorList>
    </citation>
    <scope>NUCLEOTIDE SEQUENCE [LARGE SCALE GENOMIC DNA]</scope>
    <source>
        <strain evidence="4 5">DSM 21945</strain>
    </source>
</reference>
<dbReference type="InterPro" id="IPR029039">
    <property type="entry name" value="Flavoprotein-like_sf"/>
</dbReference>
<dbReference type="InterPro" id="IPR051796">
    <property type="entry name" value="ISF_SsuE-like"/>
</dbReference>
<keyword evidence="5" id="KW-1185">Reference proteome</keyword>
<dbReference type="RefSeq" id="WP_123422429.1">
    <property type="nucleotide sequence ID" value="NZ_RJUL01000011.1"/>
</dbReference>
<dbReference type="Gene3D" id="3.40.50.360">
    <property type="match status" value="1"/>
</dbReference>
<comment type="caution">
    <text evidence="4">The sequence shown here is derived from an EMBL/GenBank/DDBJ whole genome shotgun (WGS) entry which is preliminary data.</text>
</comment>
<dbReference type="STRING" id="584787.GCA_001247655_03519"/>
<evidence type="ECO:0000256" key="2">
    <source>
        <dbReference type="ARBA" id="ARBA00022643"/>
    </source>
</evidence>
<accession>A0A3N1NSU0</accession>
<keyword evidence="1" id="KW-0285">Flavoprotein</keyword>
<keyword evidence="2" id="KW-0288">FMN</keyword>
<dbReference type="GO" id="GO:0016491">
    <property type="term" value="F:oxidoreductase activity"/>
    <property type="evidence" value="ECO:0007669"/>
    <property type="project" value="InterPro"/>
</dbReference>
<dbReference type="PANTHER" id="PTHR43278:SF4">
    <property type="entry name" value="NAD(P)H-DEPENDENT FMN-CONTAINING OXIDOREDUCTASE YWQN-RELATED"/>
    <property type="match status" value="1"/>
</dbReference>
<evidence type="ECO:0000259" key="3">
    <source>
        <dbReference type="Pfam" id="PF03358"/>
    </source>
</evidence>
<name>A0A3N1NSU0_9GAMM</name>
<protein>
    <submittedName>
        <fullName evidence="4">Multimeric flavodoxin WrbA</fullName>
    </submittedName>
</protein>
<evidence type="ECO:0000256" key="1">
    <source>
        <dbReference type="ARBA" id="ARBA00022630"/>
    </source>
</evidence>
<sequence>MNTITLLGSARGNGYTAALCEAIGFKTLNLNDYQIRPYDYRGDGRGDDFLGLIEELLRHDRILLASPLYWYSMSGPMKVFLDRLTDLLNHHKALGRQLRGKAAGVIASGGARVPPPCFEEPFRLTFDYLGMHYQGMSYLDTSKGLDGAMLAKVAASHPFKADYALATSGNWANATPA</sequence>
<dbReference type="InterPro" id="IPR005025">
    <property type="entry name" value="FMN_Rdtase-like_dom"/>
</dbReference>